<dbReference type="InterPro" id="IPR020103">
    <property type="entry name" value="PsdUridine_synth_cat_dom_sf"/>
</dbReference>
<dbReference type="GO" id="GO:0031119">
    <property type="term" value="P:tRNA pseudouridine synthesis"/>
    <property type="evidence" value="ECO:0007669"/>
    <property type="project" value="TreeGrafter"/>
</dbReference>
<dbReference type="InterPro" id="IPR020095">
    <property type="entry name" value="PsdUridine_synth_TruA_C"/>
</dbReference>
<dbReference type="PANTHER" id="PTHR11142">
    <property type="entry name" value="PSEUDOURIDYLATE SYNTHASE"/>
    <property type="match status" value="1"/>
</dbReference>
<dbReference type="AlphaFoldDB" id="A0A645FWQ2"/>
<evidence type="ECO:0000256" key="1">
    <source>
        <dbReference type="ARBA" id="ARBA00009375"/>
    </source>
</evidence>
<dbReference type="GO" id="GO:0160147">
    <property type="term" value="F:tRNA pseudouridine(38-40) synthase activity"/>
    <property type="evidence" value="ECO:0007669"/>
    <property type="project" value="UniProtKB-EC"/>
</dbReference>
<dbReference type="Gene3D" id="3.30.70.580">
    <property type="entry name" value="Pseudouridine synthase I, catalytic domain, N-terminal subdomain"/>
    <property type="match status" value="1"/>
</dbReference>
<dbReference type="CDD" id="cd02570">
    <property type="entry name" value="PseudoU_synth_EcTruA"/>
    <property type="match status" value="1"/>
</dbReference>
<accession>A0A645FWQ2</accession>
<dbReference type="Pfam" id="PF01416">
    <property type="entry name" value="PseudoU_synth_1"/>
    <property type="match status" value="1"/>
</dbReference>
<dbReference type="InterPro" id="IPR020094">
    <property type="entry name" value="TruA/RsuA/RluB/E/F_N"/>
</dbReference>
<protein>
    <submittedName>
        <fullName evidence="5">tRNA pseudouridine synthase A</fullName>
        <ecNumber evidence="5">5.4.99.12</ecNumber>
    </submittedName>
</protein>
<dbReference type="EMBL" id="VSSQ01066456">
    <property type="protein sequence ID" value="MPN18991.1"/>
    <property type="molecule type" value="Genomic_DNA"/>
</dbReference>
<proteinExistence type="inferred from homology"/>
<evidence type="ECO:0000313" key="5">
    <source>
        <dbReference type="EMBL" id="MPN18991.1"/>
    </source>
</evidence>
<dbReference type="SUPFAM" id="SSF55120">
    <property type="entry name" value="Pseudouridine synthase"/>
    <property type="match status" value="1"/>
</dbReference>
<feature type="domain" description="Pseudouridine synthase I TruA alpha/beta" evidence="4">
    <location>
        <begin position="99"/>
        <end position="200"/>
    </location>
</feature>
<gene>
    <name evidence="5" type="primary">truA_57</name>
    <name evidence="5" type="ORF">SDC9_166357</name>
</gene>
<dbReference type="NCBIfam" id="TIGR00071">
    <property type="entry name" value="hisT_truA"/>
    <property type="match status" value="1"/>
</dbReference>
<keyword evidence="2" id="KW-0819">tRNA processing</keyword>
<organism evidence="5">
    <name type="scientific">bioreactor metagenome</name>
    <dbReference type="NCBI Taxonomy" id="1076179"/>
    <lineage>
        <taxon>unclassified sequences</taxon>
        <taxon>metagenomes</taxon>
        <taxon>ecological metagenomes</taxon>
    </lineage>
</organism>
<sequence length="200" mass="21818">MTGAGRTDAGVHAYGQVISFLTSGTIPAERIPLAARTILPDDIVVLSGEDVGPDFNARFSARGKIYIYRIFQNKLPDPFYRNYAWHIPKPLNVQAINNAAQVIVGTHDFSAFRAAGGDAKNPVRTIFEASCHAEGQMLEFKFWGNGFLYHMVRNLVGTLVDVGLGKIDQAGFAAILAGCDRKRAGVTAPPQGLYLQQVFY</sequence>
<evidence type="ECO:0000256" key="2">
    <source>
        <dbReference type="ARBA" id="ARBA00022694"/>
    </source>
</evidence>
<dbReference type="EC" id="5.4.99.12" evidence="5"/>
<dbReference type="Gene3D" id="3.30.70.660">
    <property type="entry name" value="Pseudouridine synthase I, catalytic domain, C-terminal subdomain"/>
    <property type="match status" value="1"/>
</dbReference>
<dbReference type="GO" id="GO:0003723">
    <property type="term" value="F:RNA binding"/>
    <property type="evidence" value="ECO:0007669"/>
    <property type="project" value="InterPro"/>
</dbReference>
<keyword evidence="3 5" id="KW-0413">Isomerase</keyword>
<dbReference type="HAMAP" id="MF_00171">
    <property type="entry name" value="TruA"/>
    <property type="match status" value="1"/>
</dbReference>
<name>A0A645FWQ2_9ZZZZ</name>
<comment type="caution">
    <text evidence="5">The sequence shown here is derived from an EMBL/GenBank/DDBJ whole genome shotgun (WGS) entry which is preliminary data.</text>
</comment>
<dbReference type="PANTHER" id="PTHR11142:SF0">
    <property type="entry name" value="TRNA PSEUDOURIDINE SYNTHASE-LIKE 1"/>
    <property type="match status" value="1"/>
</dbReference>
<dbReference type="InterPro" id="IPR001406">
    <property type="entry name" value="PsdUridine_synth_TruA"/>
</dbReference>
<evidence type="ECO:0000259" key="4">
    <source>
        <dbReference type="Pfam" id="PF01416"/>
    </source>
</evidence>
<reference evidence="5" key="1">
    <citation type="submission" date="2019-08" db="EMBL/GenBank/DDBJ databases">
        <authorList>
            <person name="Kucharzyk K."/>
            <person name="Murdoch R.W."/>
            <person name="Higgins S."/>
            <person name="Loffler F."/>
        </authorList>
    </citation>
    <scope>NUCLEOTIDE SEQUENCE</scope>
</reference>
<evidence type="ECO:0000256" key="3">
    <source>
        <dbReference type="ARBA" id="ARBA00023235"/>
    </source>
</evidence>
<comment type="similarity">
    <text evidence="1">Belongs to the tRNA pseudouridine synthase TruA family.</text>
</comment>
<dbReference type="InterPro" id="IPR020097">
    <property type="entry name" value="PsdUridine_synth_TruA_a/b_dom"/>
</dbReference>